<organism evidence="2 3">
    <name type="scientific">Streptococcus parauberis</name>
    <dbReference type="NCBI Taxonomy" id="1348"/>
    <lineage>
        <taxon>Bacteria</taxon>
        <taxon>Bacillati</taxon>
        <taxon>Bacillota</taxon>
        <taxon>Bacilli</taxon>
        <taxon>Lactobacillales</taxon>
        <taxon>Streptococcaceae</taxon>
        <taxon>Streptococcus</taxon>
    </lineage>
</organism>
<name>A0A854WFS4_9STRE</name>
<evidence type="ECO:0000313" key="2">
    <source>
        <dbReference type="EMBL" id="PCH14112.1"/>
    </source>
</evidence>
<evidence type="ECO:0000313" key="3">
    <source>
        <dbReference type="Proteomes" id="UP000217465"/>
    </source>
</evidence>
<dbReference type="EMBL" id="NSGR01000003">
    <property type="protein sequence ID" value="PCH14112.1"/>
    <property type="molecule type" value="Genomic_DNA"/>
</dbReference>
<sequence>MDNNEKLIMDPIKPIKPIQIDADDTTTKYVLQGLFDERFYTKEVIDEKIVNINRNISNFEKLIDNKMKEYKLIVAEHKLTNINKLLYTIFGSVLGIIIKTYGAEIIKFISP</sequence>
<gene>
    <name evidence="2" type="ORF">A9Y57_00114</name>
    <name evidence="1" type="ORF">A9Y57_00480</name>
</gene>
<accession>A0A854WFS4</accession>
<protein>
    <submittedName>
        <fullName evidence="2">Uncharacterized protein</fullName>
    </submittedName>
</protein>
<dbReference type="AlphaFoldDB" id="A0A854WFS4"/>
<dbReference type="RefSeq" id="WP_096633207.1">
    <property type="nucleotide sequence ID" value="NZ_NSGR01000003.1"/>
</dbReference>
<comment type="caution">
    <text evidence="2">The sequence shown here is derived from an EMBL/GenBank/DDBJ whole genome shotgun (WGS) entry which is preliminary data.</text>
</comment>
<dbReference type="Proteomes" id="UP000217465">
    <property type="component" value="Unassembled WGS sequence"/>
</dbReference>
<proteinExistence type="predicted"/>
<reference evidence="2 3" key="1">
    <citation type="submission" date="2016-06" db="EMBL/GenBank/DDBJ databases">
        <authorList>
            <person name="Haines A.N."/>
            <person name="Council K.R."/>
        </authorList>
    </citation>
    <scope>NUCLEOTIDE SEQUENCE [LARGE SCALE GENOMIC DNA]</scope>
    <source>
        <strain evidence="2 3">SP158-29</strain>
    </source>
</reference>
<dbReference type="EMBL" id="NSGR01000004">
    <property type="protein sequence ID" value="PCH13846.1"/>
    <property type="molecule type" value="Genomic_DNA"/>
</dbReference>
<evidence type="ECO:0000313" key="1">
    <source>
        <dbReference type="EMBL" id="PCH13846.1"/>
    </source>
</evidence>